<dbReference type="Proteomes" id="UP000233080">
    <property type="component" value="Unassembled WGS sequence"/>
</dbReference>
<sequence length="80" mass="9501">MSIWKVNPCFCHVYKGRTKQNKNRALEKCRYFLFLHPSDLRKRLFSHYNLVVGRNEEAFLVIGPDMSAKNKDDSMFFCLP</sequence>
<keyword evidence="2" id="KW-1185">Reference proteome</keyword>
<reference evidence="1" key="1">
    <citation type="submission" date="2025-08" db="UniProtKB">
        <authorList>
            <consortium name="Ensembl"/>
        </authorList>
    </citation>
    <scope>IDENTIFICATION</scope>
</reference>
<accession>A0A2K5HLF2</accession>
<name>A0A2K5HLF2_COLAP</name>
<dbReference type="AlphaFoldDB" id="A0A2K5HLF2"/>
<dbReference type="Ensembl" id="ENSCANT00000020012.1">
    <property type="protein sequence ID" value="ENSCANP00000005181.1"/>
    <property type="gene ID" value="ENSCANG00000017884.1"/>
</dbReference>
<evidence type="ECO:0000313" key="1">
    <source>
        <dbReference type="Ensembl" id="ENSCANP00000005181.1"/>
    </source>
</evidence>
<protein>
    <submittedName>
        <fullName evidence="1">Uncharacterized protein</fullName>
    </submittedName>
</protein>
<proteinExistence type="predicted"/>
<dbReference type="OMA" id="DDSMFFC"/>
<reference evidence="1" key="2">
    <citation type="submission" date="2025-09" db="UniProtKB">
        <authorList>
            <consortium name="Ensembl"/>
        </authorList>
    </citation>
    <scope>IDENTIFICATION</scope>
</reference>
<evidence type="ECO:0000313" key="2">
    <source>
        <dbReference type="Proteomes" id="UP000233080"/>
    </source>
</evidence>
<organism evidence="1 2">
    <name type="scientific">Colobus angolensis palliatus</name>
    <name type="common">Peters' Angolan colobus</name>
    <dbReference type="NCBI Taxonomy" id="336983"/>
    <lineage>
        <taxon>Eukaryota</taxon>
        <taxon>Metazoa</taxon>
        <taxon>Chordata</taxon>
        <taxon>Craniata</taxon>
        <taxon>Vertebrata</taxon>
        <taxon>Euteleostomi</taxon>
        <taxon>Mammalia</taxon>
        <taxon>Eutheria</taxon>
        <taxon>Euarchontoglires</taxon>
        <taxon>Primates</taxon>
        <taxon>Haplorrhini</taxon>
        <taxon>Catarrhini</taxon>
        <taxon>Cercopithecidae</taxon>
        <taxon>Colobinae</taxon>
        <taxon>Colobus</taxon>
    </lineage>
</organism>